<dbReference type="Proteomes" id="UP000609530">
    <property type="component" value="Unassembled WGS sequence"/>
</dbReference>
<accession>A0ABS6QHL9</accession>
<proteinExistence type="predicted"/>
<gene>
    <name evidence="2" type="ORF">HU760_022820</name>
</gene>
<feature type="region of interest" description="Disordered" evidence="1">
    <location>
        <begin position="1"/>
        <end position="35"/>
    </location>
</feature>
<sequence>MKLAPIASAPLMRQPVDSRSAESKPEALPERRGQVSLSTEALAAANDKNEVWALHARTYGAGGLGNQVGNEYRALGEENFKRIQPPVHYGPAEAERFGKTLEYLASIEKLTDVEMEFDKNPFWGMRRDDLAAIEIDEQNYTKEERYAASRAKYNMDRLYFSRLIEYANNTGDDRPLIKGYLEFLDSITPVERLNYPTDERDKVAARLARAEREQGSLPENFSLWKYINWDPKGRLNLEALLDPSKTEPAPALEAGPAEDHGSSRLR</sequence>
<comment type="caution">
    <text evidence="2">The sequence shown here is derived from an EMBL/GenBank/DDBJ whole genome shotgun (WGS) entry which is preliminary data.</text>
</comment>
<evidence type="ECO:0000313" key="2">
    <source>
        <dbReference type="EMBL" id="MBV4493419.1"/>
    </source>
</evidence>
<feature type="region of interest" description="Disordered" evidence="1">
    <location>
        <begin position="246"/>
        <end position="266"/>
    </location>
</feature>
<keyword evidence="3" id="KW-1185">Reference proteome</keyword>
<evidence type="ECO:0000313" key="3">
    <source>
        <dbReference type="Proteomes" id="UP000609530"/>
    </source>
</evidence>
<feature type="compositionally biased region" description="Basic and acidic residues" evidence="1">
    <location>
        <begin position="257"/>
        <end position="266"/>
    </location>
</feature>
<feature type="compositionally biased region" description="Basic and acidic residues" evidence="1">
    <location>
        <begin position="19"/>
        <end position="33"/>
    </location>
</feature>
<dbReference type="RefSeq" id="WP_186678209.1">
    <property type="nucleotide sequence ID" value="NZ_JABWRZ020000003.1"/>
</dbReference>
<name>A0ABS6QHL9_9PSED</name>
<organism evidence="2 3">
    <name type="scientific">Pseudomonas oryzicola</name>
    <dbReference type="NCBI Taxonomy" id="485876"/>
    <lineage>
        <taxon>Bacteria</taxon>
        <taxon>Pseudomonadati</taxon>
        <taxon>Pseudomonadota</taxon>
        <taxon>Gammaproteobacteria</taxon>
        <taxon>Pseudomonadales</taxon>
        <taxon>Pseudomonadaceae</taxon>
        <taxon>Pseudomonas</taxon>
    </lineage>
</organism>
<protein>
    <submittedName>
        <fullName evidence="2">Uncharacterized protein</fullName>
    </submittedName>
</protein>
<reference evidence="2 3" key="1">
    <citation type="journal article" date="2020" name="Microorganisms">
        <title>Reliable Identification of Environmental Pseudomonas Isolates Using the rpoD Gene.</title>
        <authorList>
            <consortium name="The Broad Institute Genome Sequencing Platform"/>
            <person name="Girard L."/>
            <person name="Lood C."/>
            <person name="Rokni-Zadeh H."/>
            <person name="van Noort V."/>
            <person name="Lavigne R."/>
            <person name="De Mot R."/>
        </authorList>
    </citation>
    <scope>NUCLEOTIDE SEQUENCE [LARGE SCALE GENOMIC DNA]</scope>
    <source>
        <strain evidence="2 3">RD9SR1</strain>
    </source>
</reference>
<evidence type="ECO:0000256" key="1">
    <source>
        <dbReference type="SAM" id="MobiDB-lite"/>
    </source>
</evidence>
<dbReference type="EMBL" id="JABWRZ020000003">
    <property type="protein sequence ID" value="MBV4493419.1"/>
    <property type="molecule type" value="Genomic_DNA"/>
</dbReference>